<reference evidence="1" key="1">
    <citation type="journal article" date="2020" name="Stud. Mycol.">
        <title>101 Dothideomycetes genomes: a test case for predicting lifestyles and emergence of pathogens.</title>
        <authorList>
            <person name="Haridas S."/>
            <person name="Albert R."/>
            <person name="Binder M."/>
            <person name="Bloem J."/>
            <person name="Labutti K."/>
            <person name="Salamov A."/>
            <person name="Andreopoulos B."/>
            <person name="Baker S."/>
            <person name="Barry K."/>
            <person name="Bills G."/>
            <person name="Bluhm B."/>
            <person name="Cannon C."/>
            <person name="Castanera R."/>
            <person name="Culley D."/>
            <person name="Daum C."/>
            <person name="Ezra D."/>
            <person name="Gonzalez J."/>
            <person name="Henrissat B."/>
            <person name="Kuo A."/>
            <person name="Liang C."/>
            <person name="Lipzen A."/>
            <person name="Lutzoni F."/>
            <person name="Magnuson J."/>
            <person name="Mondo S."/>
            <person name="Nolan M."/>
            <person name="Ohm R."/>
            <person name="Pangilinan J."/>
            <person name="Park H.-J."/>
            <person name="Ramirez L."/>
            <person name="Alfaro M."/>
            <person name="Sun H."/>
            <person name="Tritt A."/>
            <person name="Yoshinaga Y."/>
            <person name="Zwiers L.-H."/>
            <person name="Turgeon B."/>
            <person name="Goodwin S."/>
            <person name="Spatafora J."/>
            <person name="Crous P."/>
            <person name="Grigoriev I."/>
        </authorList>
    </citation>
    <scope>NUCLEOTIDE SEQUENCE</scope>
    <source>
        <strain evidence="1">CBS 113818</strain>
    </source>
</reference>
<evidence type="ECO:0000313" key="1">
    <source>
        <dbReference type="EMBL" id="KAF2828198.1"/>
    </source>
</evidence>
<organism evidence="1 2">
    <name type="scientific">Ophiobolus disseminans</name>
    <dbReference type="NCBI Taxonomy" id="1469910"/>
    <lineage>
        <taxon>Eukaryota</taxon>
        <taxon>Fungi</taxon>
        <taxon>Dikarya</taxon>
        <taxon>Ascomycota</taxon>
        <taxon>Pezizomycotina</taxon>
        <taxon>Dothideomycetes</taxon>
        <taxon>Pleosporomycetidae</taxon>
        <taxon>Pleosporales</taxon>
        <taxon>Pleosporineae</taxon>
        <taxon>Phaeosphaeriaceae</taxon>
        <taxon>Ophiobolus</taxon>
    </lineage>
</organism>
<name>A0A6A7A5Z9_9PLEO</name>
<accession>A0A6A7A5Z9</accession>
<keyword evidence="2" id="KW-1185">Reference proteome</keyword>
<dbReference type="AlphaFoldDB" id="A0A6A7A5Z9"/>
<evidence type="ECO:0000313" key="2">
    <source>
        <dbReference type="Proteomes" id="UP000799424"/>
    </source>
</evidence>
<sequence length="119" mass="13497">MRRFSWSGSRSGPTPRSMSFRLLLQSMTILTDSQGRGLLQLPRYTSVKQVEPISHCSRFLPRSAHRIGRMRSRSRSLSFTSWHDTGINVALTPRSRLFTKPRTNPTASKQLTCAYNVAA</sequence>
<dbReference type="EMBL" id="MU006223">
    <property type="protein sequence ID" value="KAF2828198.1"/>
    <property type="molecule type" value="Genomic_DNA"/>
</dbReference>
<dbReference type="Proteomes" id="UP000799424">
    <property type="component" value="Unassembled WGS sequence"/>
</dbReference>
<proteinExistence type="predicted"/>
<gene>
    <name evidence="1" type="ORF">CC86DRAFT_206654</name>
</gene>
<protein>
    <submittedName>
        <fullName evidence="1">Uncharacterized protein</fullName>
    </submittedName>
</protein>